<dbReference type="PANTHER" id="PTHR30153">
    <property type="entry name" value="REPLICATIVE DNA HELICASE DNAB"/>
    <property type="match status" value="1"/>
</dbReference>
<dbReference type="InterPro" id="IPR007694">
    <property type="entry name" value="DNA_helicase_DnaB-like_C"/>
</dbReference>
<dbReference type="SUPFAM" id="SSF48024">
    <property type="entry name" value="N-terminal domain of DnaB helicase"/>
    <property type="match status" value="1"/>
</dbReference>
<evidence type="ECO:0000256" key="7">
    <source>
        <dbReference type="ARBA" id="ARBA00023125"/>
    </source>
</evidence>
<keyword evidence="7" id="KW-0238">DNA-binding</keyword>
<feature type="domain" description="SF4 helicase" evidence="12">
    <location>
        <begin position="243"/>
        <end position="470"/>
    </location>
</feature>
<comment type="caution">
    <text evidence="13">The sequence shown here is derived from an EMBL/GenBank/DDBJ whole genome shotgun (WGS) entry which is preliminary data.</text>
</comment>
<dbReference type="PANTHER" id="PTHR30153:SF2">
    <property type="entry name" value="REPLICATIVE DNA HELICASE"/>
    <property type="match status" value="1"/>
</dbReference>
<keyword evidence="5 13" id="KW-0347">Helicase</keyword>
<evidence type="ECO:0000256" key="8">
    <source>
        <dbReference type="ARBA" id="ARBA00023235"/>
    </source>
</evidence>
<dbReference type="GO" id="GO:0005524">
    <property type="term" value="F:ATP binding"/>
    <property type="evidence" value="ECO:0007669"/>
    <property type="project" value="UniProtKB-KW"/>
</dbReference>
<evidence type="ECO:0000256" key="10">
    <source>
        <dbReference type="ARBA" id="ARBA00048954"/>
    </source>
</evidence>
<evidence type="ECO:0000256" key="4">
    <source>
        <dbReference type="ARBA" id="ARBA00022801"/>
    </source>
</evidence>
<evidence type="ECO:0000256" key="6">
    <source>
        <dbReference type="ARBA" id="ARBA00022840"/>
    </source>
</evidence>
<dbReference type="InterPro" id="IPR036185">
    <property type="entry name" value="DNA_heli_DnaB-like_N_sf"/>
</dbReference>
<sequence length="505" mass="58168">MLQDKKAIIQVLGSILKEPSLLSESNGYNLSKADFPERFHSILFAAMCNLFNQGTEVINEVEIDGYLKNYGIQYKVFNDNDGINYIHTIQNLAEVENFEFYYNRLKKFSLIREMNGLGFDVREIYDHTIIDPREQEAMQERFDKKSIEEILSHYEMKIIEVKDKFKTNSQSKGIQAGEGVHQFLDRLKLSPDIGVPLNSEIQTSIFRGSRRKKFYLRSGTTGGGKTRNMVADACFLGATQIYNIKENQWEDNLFRENASVISTEMVPEELQSIAIAYISGVPEEKILQNSATKSEEERIRKAADILEESPIWFEHLPDFNIKEIEETIEKNVRKYNVGYIYFDYIHSSVTIFSEMSRNSGISLREDQILLLMADKLKALCNKYDVFMMSATQLNGEWKDAWLKGLQIDANYLRGSKAIADKTDVAMIILPLSKKEKEAASDIMKNGFGYKMPNFVVHVFKNRGNKHDKLKIFTYINMDIMRTEDCFTTNIDNELITVEKLNIKAG</sequence>
<dbReference type="Pfam" id="PF03796">
    <property type="entry name" value="DnaB_C"/>
    <property type="match status" value="1"/>
</dbReference>
<dbReference type="GO" id="GO:0003677">
    <property type="term" value="F:DNA binding"/>
    <property type="evidence" value="ECO:0007669"/>
    <property type="project" value="UniProtKB-KW"/>
</dbReference>
<keyword evidence="6" id="KW-0067">ATP-binding</keyword>
<evidence type="ECO:0000259" key="11">
    <source>
        <dbReference type="Pfam" id="PF00772"/>
    </source>
</evidence>
<organism evidence="13 14">
    <name type="scientific">Bacillus amyloliquefaciens</name>
    <name type="common">Bacillus velezensis</name>
    <dbReference type="NCBI Taxonomy" id="1390"/>
    <lineage>
        <taxon>Bacteria</taxon>
        <taxon>Bacillati</taxon>
        <taxon>Bacillota</taxon>
        <taxon>Bacilli</taxon>
        <taxon>Bacillales</taxon>
        <taxon>Bacillaceae</taxon>
        <taxon>Bacillus</taxon>
        <taxon>Bacillus amyloliquefaciens group</taxon>
    </lineage>
</organism>
<evidence type="ECO:0000259" key="12">
    <source>
        <dbReference type="Pfam" id="PF03796"/>
    </source>
</evidence>
<dbReference type="InterPro" id="IPR007693">
    <property type="entry name" value="DNA_helicase_DnaB-like_N"/>
</dbReference>
<keyword evidence="3" id="KW-0547">Nucleotide-binding</keyword>
<feature type="domain" description="DNA helicase DnaB-like N-terminal" evidence="11">
    <location>
        <begin position="10"/>
        <end position="106"/>
    </location>
</feature>
<dbReference type="Proteomes" id="UP001222377">
    <property type="component" value="Unassembled WGS sequence"/>
</dbReference>
<proteinExistence type="inferred from homology"/>
<keyword evidence="4" id="KW-0378">Hydrolase</keyword>
<dbReference type="InterPro" id="IPR027417">
    <property type="entry name" value="P-loop_NTPase"/>
</dbReference>
<evidence type="ECO:0000256" key="9">
    <source>
        <dbReference type="ARBA" id="ARBA00044969"/>
    </source>
</evidence>
<dbReference type="Pfam" id="PF00772">
    <property type="entry name" value="DnaB"/>
    <property type="match status" value="1"/>
</dbReference>
<dbReference type="Gene3D" id="3.40.50.300">
    <property type="entry name" value="P-loop containing nucleotide triphosphate hydrolases"/>
    <property type="match status" value="1"/>
</dbReference>
<protein>
    <recommendedName>
        <fullName evidence="9">DNA 5'-3' helicase</fullName>
        <ecNumber evidence="9">5.6.2.3</ecNumber>
    </recommendedName>
</protein>
<dbReference type="GO" id="GO:0016787">
    <property type="term" value="F:hydrolase activity"/>
    <property type="evidence" value="ECO:0007669"/>
    <property type="project" value="UniProtKB-KW"/>
</dbReference>
<dbReference type="EMBL" id="JARKHX010000004">
    <property type="protein sequence ID" value="MDF4194867.1"/>
    <property type="molecule type" value="Genomic_DNA"/>
</dbReference>
<accession>A0AAP3YFN5</accession>
<dbReference type="GO" id="GO:0005829">
    <property type="term" value="C:cytosol"/>
    <property type="evidence" value="ECO:0007669"/>
    <property type="project" value="TreeGrafter"/>
</dbReference>
<gene>
    <name evidence="13" type="ORF">PV946_14000</name>
</gene>
<dbReference type="AlphaFoldDB" id="A0AAP3YFN5"/>
<evidence type="ECO:0000256" key="3">
    <source>
        <dbReference type="ARBA" id="ARBA00022741"/>
    </source>
</evidence>
<evidence type="ECO:0000256" key="5">
    <source>
        <dbReference type="ARBA" id="ARBA00022806"/>
    </source>
</evidence>
<dbReference type="InterPro" id="IPR016136">
    <property type="entry name" value="DNA_helicase_N/primase_C"/>
</dbReference>
<dbReference type="SUPFAM" id="SSF52540">
    <property type="entry name" value="P-loop containing nucleoside triphosphate hydrolases"/>
    <property type="match status" value="1"/>
</dbReference>
<dbReference type="GO" id="GO:0043139">
    <property type="term" value="F:5'-3' DNA helicase activity"/>
    <property type="evidence" value="ECO:0007669"/>
    <property type="project" value="UniProtKB-EC"/>
</dbReference>
<comment type="similarity">
    <text evidence="1">Belongs to the helicase family. DnaB subfamily.</text>
</comment>
<keyword evidence="8" id="KW-0413">Isomerase</keyword>
<name>A0AAP3YFN5_BACAM</name>
<dbReference type="EC" id="5.6.2.3" evidence="9"/>
<dbReference type="RefSeq" id="WP_276351212.1">
    <property type="nucleotide sequence ID" value="NZ_JARKHX010000004.1"/>
</dbReference>
<reference evidence="13" key="1">
    <citation type="submission" date="2023-02" db="EMBL/GenBank/DDBJ databases">
        <title>Draft Whole-Genome Sequences of Bacillus Strains of Potential Probiotic for Poultry.</title>
        <authorList>
            <person name="Ma L.M."/>
            <person name="Lopez-Guerra N."/>
            <person name="Zhang G."/>
        </authorList>
    </citation>
    <scope>NUCLEOTIDE SEQUENCE</scope>
    <source>
        <strain evidence="13">OSU1013-24</strain>
    </source>
</reference>
<dbReference type="GO" id="GO:0006260">
    <property type="term" value="P:DNA replication"/>
    <property type="evidence" value="ECO:0007669"/>
    <property type="project" value="UniProtKB-KW"/>
</dbReference>
<evidence type="ECO:0000313" key="14">
    <source>
        <dbReference type="Proteomes" id="UP001222377"/>
    </source>
</evidence>
<comment type="catalytic activity">
    <reaction evidence="10">
        <text>ATP + H2O = ADP + phosphate + H(+)</text>
        <dbReference type="Rhea" id="RHEA:13065"/>
        <dbReference type="ChEBI" id="CHEBI:15377"/>
        <dbReference type="ChEBI" id="CHEBI:15378"/>
        <dbReference type="ChEBI" id="CHEBI:30616"/>
        <dbReference type="ChEBI" id="CHEBI:43474"/>
        <dbReference type="ChEBI" id="CHEBI:456216"/>
        <dbReference type="EC" id="5.6.2.3"/>
    </reaction>
</comment>
<dbReference type="Gene3D" id="1.10.860.10">
    <property type="entry name" value="DNAb Helicase, Chain A"/>
    <property type="match status" value="1"/>
</dbReference>
<evidence type="ECO:0000313" key="13">
    <source>
        <dbReference type="EMBL" id="MDF4194867.1"/>
    </source>
</evidence>
<keyword evidence="2" id="KW-0235">DNA replication</keyword>
<evidence type="ECO:0000256" key="1">
    <source>
        <dbReference type="ARBA" id="ARBA00008428"/>
    </source>
</evidence>
<evidence type="ECO:0000256" key="2">
    <source>
        <dbReference type="ARBA" id="ARBA00022705"/>
    </source>
</evidence>